<evidence type="ECO:0000313" key="2">
    <source>
        <dbReference type="EMBL" id="QHT10479.1"/>
    </source>
</evidence>
<dbReference type="AlphaFoldDB" id="A0A6C0D3J8"/>
<accession>A0A6C0D3J8</accession>
<name>A0A6C0D3J8_9ZZZZ</name>
<proteinExistence type="predicted"/>
<organism evidence="2">
    <name type="scientific">viral metagenome</name>
    <dbReference type="NCBI Taxonomy" id="1070528"/>
    <lineage>
        <taxon>unclassified sequences</taxon>
        <taxon>metagenomes</taxon>
        <taxon>organismal metagenomes</taxon>
    </lineage>
</organism>
<evidence type="ECO:0000256" key="1">
    <source>
        <dbReference type="SAM" id="MobiDB-lite"/>
    </source>
</evidence>
<feature type="region of interest" description="Disordered" evidence="1">
    <location>
        <begin position="91"/>
        <end position="119"/>
    </location>
</feature>
<dbReference type="EMBL" id="MN739521">
    <property type="protein sequence ID" value="QHT10479.1"/>
    <property type="molecule type" value="Genomic_DNA"/>
</dbReference>
<protein>
    <submittedName>
        <fullName evidence="2">Uncharacterized protein</fullName>
    </submittedName>
</protein>
<reference evidence="2" key="1">
    <citation type="journal article" date="2020" name="Nature">
        <title>Giant virus diversity and host interactions through global metagenomics.</title>
        <authorList>
            <person name="Schulz F."/>
            <person name="Roux S."/>
            <person name="Paez-Espino D."/>
            <person name="Jungbluth S."/>
            <person name="Walsh D.A."/>
            <person name="Denef V.J."/>
            <person name="McMahon K.D."/>
            <person name="Konstantinidis K.T."/>
            <person name="Eloe-Fadrosh E.A."/>
            <person name="Kyrpides N.C."/>
            <person name="Woyke T."/>
        </authorList>
    </citation>
    <scope>NUCLEOTIDE SEQUENCE</scope>
    <source>
        <strain evidence="2">GVMAG-M-3300023174-107</strain>
    </source>
</reference>
<sequence>MDMEPIVKTKRGRKPKNFQVKHIEAENIEPENIEPENDIMDQNQAYYKSLEMDIEKDIARQIAEIDRQTRLNEELKEKERQLELERQQEIKRQKDLEENQPSKEELRQRRLKFYENKKN</sequence>